<dbReference type="Proteomes" id="UP001497444">
    <property type="component" value="Chromosome 6"/>
</dbReference>
<feature type="region of interest" description="Disordered" evidence="1">
    <location>
        <begin position="273"/>
        <end position="374"/>
    </location>
</feature>
<gene>
    <name evidence="2" type="ORF">CSSPJE1EN1_LOCUS20434</name>
</gene>
<feature type="region of interest" description="Disordered" evidence="1">
    <location>
        <begin position="765"/>
        <end position="790"/>
    </location>
</feature>
<feature type="compositionally biased region" description="Low complexity" evidence="1">
    <location>
        <begin position="315"/>
        <end position="332"/>
    </location>
</feature>
<feature type="region of interest" description="Disordered" evidence="1">
    <location>
        <begin position="506"/>
        <end position="546"/>
    </location>
</feature>
<feature type="compositionally biased region" description="Polar residues" evidence="1">
    <location>
        <begin position="646"/>
        <end position="658"/>
    </location>
</feature>
<feature type="compositionally biased region" description="Basic and acidic residues" evidence="1">
    <location>
        <begin position="54"/>
        <end position="66"/>
    </location>
</feature>
<sequence>MDGLRKMKLHDQRDAAVRSTSSGDSFTRVAGVVPFKWEEQPGKPKPRGGSMKQKMHDIEVADSSHDEAEEEAHEPRVVQLNLKASLMGVHIVDDEETFFSRQSSLSSMTTEKFRSAGKVPFKWEAEPGKPIEPPAPSDKDHIGFLLPPPGSRAQSGVLQFPHQLHGTGGRPPSGMLLYPPQAGGASTRPQISGNMLQHNPTQRDAHSGMLVPHPPATTPGSRGNSGMIMNAAFFSIGGAGATEGLAAGTDGLPPSTSGLNLTEKIFKKLVGQSRLSQAAREYRNEDVDRSHSRREFNLHDMDVDSDSRVSTLDLPDSCPASPSSSERSFGAARPAAVTRLPMMKQHPKTDAGSENTTRAGLQSAATDHPPWSDENADSVAITAPKSTLAHYLVAITAMADETDDDDIALHGPSDVAWHQAESEQLQYIHPELPVVEGYMRQTRTSRKSKNNVAPTDHERWTSNSSSWNISLVQKPLKTVSTMVSANRNKQNHNTIHHTLPASLSSRISKSSKAQSHEAPATSLGRYISGRGMKSEPGSGRRTRTWSSEIESGRNTRVLVLGSGHLHLVGSSDVESHLLEPDQKEAPDDHVGRLEAQVDLARKGSVDEEDFPFDSPVASSFMFSEADKKHRTSSCNYDHTDHEFTGRRTSTLPSSTSAVDNRRDHRRQSCNGRHMPSSTDSVELGGGSLTFPDLERVNCGIGGVLDQPPQWVPSRNFNSVKELVDTYAAAASISGRALSGFMDIGRYHNNSGRSGRFSIDLHTGSKLSGRESKTSAGSKIHHAAESVVRSASTTSPADIRLRIDVVKTQKPARHHHSKRSSCILAPCLPFLDRHKKDVSNRIQQLEATTSLNSVTARTTSSAVAAATTNQLQTVNSFQARLGPAAYGNNSNLDPRSSSSSTAAQFQFY</sequence>
<proteinExistence type="predicted"/>
<evidence type="ECO:0000256" key="1">
    <source>
        <dbReference type="SAM" id="MobiDB-lite"/>
    </source>
</evidence>
<feature type="compositionally biased region" description="Basic and acidic residues" evidence="1">
    <location>
        <begin position="280"/>
        <end position="307"/>
    </location>
</feature>
<name>A0ABP0X772_9BRYO</name>
<evidence type="ECO:0000313" key="3">
    <source>
        <dbReference type="Proteomes" id="UP001497444"/>
    </source>
</evidence>
<accession>A0ABP0X772</accession>
<protein>
    <submittedName>
        <fullName evidence="2">Uncharacterized protein</fullName>
    </submittedName>
</protein>
<feature type="compositionally biased region" description="Polar residues" evidence="1">
    <location>
        <begin position="352"/>
        <end position="365"/>
    </location>
</feature>
<evidence type="ECO:0000313" key="2">
    <source>
        <dbReference type="EMBL" id="CAK9274956.1"/>
    </source>
</evidence>
<feature type="region of interest" description="Disordered" evidence="1">
    <location>
        <begin position="644"/>
        <end position="684"/>
    </location>
</feature>
<keyword evidence="3" id="KW-1185">Reference proteome</keyword>
<feature type="region of interest" description="Disordered" evidence="1">
    <location>
        <begin position="1"/>
        <end position="71"/>
    </location>
</feature>
<organism evidence="2 3">
    <name type="scientific">Sphagnum jensenii</name>
    <dbReference type="NCBI Taxonomy" id="128206"/>
    <lineage>
        <taxon>Eukaryota</taxon>
        <taxon>Viridiplantae</taxon>
        <taxon>Streptophyta</taxon>
        <taxon>Embryophyta</taxon>
        <taxon>Bryophyta</taxon>
        <taxon>Sphagnophytina</taxon>
        <taxon>Sphagnopsida</taxon>
        <taxon>Sphagnales</taxon>
        <taxon>Sphagnaceae</taxon>
        <taxon>Sphagnum</taxon>
    </lineage>
</organism>
<dbReference type="EMBL" id="OZ020101">
    <property type="protein sequence ID" value="CAK9274956.1"/>
    <property type="molecule type" value="Genomic_DNA"/>
</dbReference>
<reference evidence="2" key="1">
    <citation type="submission" date="2024-02" db="EMBL/GenBank/DDBJ databases">
        <authorList>
            <consortium name="ELIXIR-Norway"/>
            <consortium name="Elixir Norway"/>
        </authorList>
    </citation>
    <scope>NUCLEOTIDE SEQUENCE</scope>
</reference>
<feature type="region of interest" description="Disordered" evidence="1">
    <location>
        <begin position="443"/>
        <end position="463"/>
    </location>
</feature>